<dbReference type="Proteomes" id="UP001497644">
    <property type="component" value="Unassembled WGS sequence"/>
</dbReference>
<organism evidence="1 2">
    <name type="scientific">Lasius platythorax</name>
    <dbReference type="NCBI Taxonomy" id="488582"/>
    <lineage>
        <taxon>Eukaryota</taxon>
        <taxon>Metazoa</taxon>
        <taxon>Ecdysozoa</taxon>
        <taxon>Arthropoda</taxon>
        <taxon>Hexapoda</taxon>
        <taxon>Insecta</taxon>
        <taxon>Pterygota</taxon>
        <taxon>Neoptera</taxon>
        <taxon>Endopterygota</taxon>
        <taxon>Hymenoptera</taxon>
        <taxon>Apocrita</taxon>
        <taxon>Aculeata</taxon>
        <taxon>Formicoidea</taxon>
        <taxon>Formicidae</taxon>
        <taxon>Formicinae</taxon>
        <taxon>Lasius</taxon>
        <taxon>Lasius</taxon>
    </lineage>
</organism>
<protein>
    <submittedName>
        <fullName evidence="1">Uncharacterized protein</fullName>
    </submittedName>
</protein>
<sequence length="97" mass="11023">MNKIVLMQPLKLPDDDAIQLLTNGISSLAIRGVAASLKVDSLNEFLREMQHITASCGTSLKRSSPVLPKRPSLRKINHHPKIWIIKRKKMVLYILPW</sequence>
<evidence type="ECO:0000313" key="1">
    <source>
        <dbReference type="EMBL" id="CAL1671941.1"/>
    </source>
</evidence>
<gene>
    <name evidence="1" type="ORF">LPLAT_LOCUS5357</name>
</gene>
<evidence type="ECO:0000313" key="2">
    <source>
        <dbReference type="Proteomes" id="UP001497644"/>
    </source>
</evidence>
<dbReference type="AlphaFoldDB" id="A0AAV2MWG6"/>
<reference evidence="1" key="1">
    <citation type="submission" date="2024-04" db="EMBL/GenBank/DDBJ databases">
        <authorList>
            <consortium name="Molecular Ecology Group"/>
        </authorList>
    </citation>
    <scope>NUCLEOTIDE SEQUENCE</scope>
</reference>
<comment type="caution">
    <text evidence="1">The sequence shown here is derived from an EMBL/GenBank/DDBJ whole genome shotgun (WGS) entry which is preliminary data.</text>
</comment>
<proteinExistence type="predicted"/>
<name>A0AAV2MWG6_9HYME</name>
<keyword evidence="2" id="KW-1185">Reference proteome</keyword>
<accession>A0AAV2MWG6</accession>
<dbReference type="EMBL" id="CAXIPU020000435">
    <property type="protein sequence ID" value="CAL1671941.1"/>
    <property type="molecule type" value="Genomic_DNA"/>
</dbReference>